<comment type="caution">
    <text evidence="2">The sequence shown here is derived from an EMBL/GenBank/DDBJ whole genome shotgun (WGS) entry which is preliminary data.</text>
</comment>
<accession>A0A558CXR9</accession>
<proteinExistence type="predicted"/>
<gene>
    <name evidence="2" type="ORF">FHK82_11610</name>
</gene>
<protein>
    <submittedName>
        <fullName evidence="2">Uncharacterized protein</fullName>
    </submittedName>
</protein>
<organism evidence="2 3">
    <name type="scientific">Sedimenticola thiotaurini</name>
    <dbReference type="NCBI Taxonomy" id="1543721"/>
    <lineage>
        <taxon>Bacteria</taxon>
        <taxon>Pseudomonadati</taxon>
        <taxon>Pseudomonadota</taxon>
        <taxon>Gammaproteobacteria</taxon>
        <taxon>Chromatiales</taxon>
        <taxon>Sedimenticolaceae</taxon>
        <taxon>Sedimenticola</taxon>
    </lineage>
</organism>
<dbReference type="AlphaFoldDB" id="A0A558CXR9"/>
<dbReference type="Proteomes" id="UP000317355">
    <property type="component" value="Unassembled WGS sequence"/>
</dbReference>
<reference evidence="2 3" key="1">
    <citation type="submission" date="2019-07" db="EMBL/GenBank/DDBJ databases">
        <title>The pathways for chlorine oxyanion respiration interact through the shared metabolite chlorate.</title>
        <authorList>
            <person name="Barnum T.P."/>
            <person name="Cheng Y."/>
            <person name="Hill K.A."/>
            <person name="Lucas L.N."/>
            <person name="Carlson H.K."/>
            <person name="Coates J.D."/>
        </authorList>
    </citation>
    <scope>NUCLEOTIDE SEQUENCE [LARGE SCALE GENOMIC DNA]</scope>
    <source>
        <strain evidence="2">BK-3</strain>
    </source>
</reference>
<evidence type="ECO:0000313" key="2">
    <source>
        <dbReference type="EMBL" id="TVT53571.1"/>
    </source>
</evidence>
<feature type="region of interest" description="Disordered" evidence="1">
    <location>
        <begin position="80"/>
        <end position="100"/>
    </location>
</feature>
<evidence type="ECO:0000313" key="3">
    <source>
        <dbReference type="Proteomes" id="UP000317355"/>
    </source>
</evidence>
<feature type="compositionally biased region" description="Polar residues" evidence="1">
    <location>
        <begin position="85"/>
        <end position="97"/>
    </location>
</feature>
<name>A0A558CXR9_9GAMM</name>
<evidence type="ECO:0000256" key="1">
    <source>
        <dbReference type="SAM" id="MobiDB-lite"/>
    </source>
</evidence>
<sequence length="191" mass="20442">MAVQRYDIFFSGKTIENADPETVKQKIARIFNASGDQLEYLFSGASVKIKNNIDQDTAIKYRVAFKEAGALIEIRSADPVDPVKSETSNKPATTDPSKATAAMSLLPPNTGSLIDCAPTIQPAVIPDTDYLTLANPGTVLDESSSPAPISIDTSEFTLTPANTGSLEDCQIQKKPAPLPDISQLKIVESND</sequence>
<dbReference type="EMBL" id="VMRY01000054">
    <property type="protein sequence ID" value="TVT53571.1"/>
    <property type="molecule type" value="Genomic_DNA"/>
</dbReference>